<keyword evidence="3" id="KW-1185">Reference proteome</keyword>
<comment type="caution">
    <text evidence="2">The sequence shown here is derived from an EMBL/GenBank/DDBJ whole genome shotgun (WGS) entry which is preliminary data.</text>
</comment>
<dbReference type="PATRIC" id="fig|1423734.3.peg.1812"/>
<dbReference type="Proteomes" id="UP000051236">
    <property type="component" value="Unassembled WGS sequence"/>
</dbReference>
<accession>X0PCE3</accession>
<dbReference type="STRING" id="1423734.FC83_GL001793"/>
<evidence type="ECO:0000256" key="1">
    <source>
        <dbReference type="SAM" id="Phobius"/>
    </source>
</evidence>
<name>X0PCE3_9LACO</name>
<keyword evidence="1" id="KW-1133">Transmembrane helix</keyword>
<reference evidence="2 3" key="1">
    <citation type="journal article" date="2015" name="Genome Announc.">
        <title>Expanding the biotechnology potential of lactobacilli through comparative genomics of 213 strains and associated genera.</title>
        <authorList>
            <person name="Sun Z."/>
            <person name="Harris H.M."/>
            <person name="McCann A."/>
            <person name="Guo C."/>
            <person name="Argimon S."/>
            <person name="Zhang W."/>
            <person name="Yang X."/>
            <person name="Jeffery I.B."/>
            <person name="Cooney J.C."/>
            <person name="Kagawa T.F."/>
            <person name="Liu W."/>
            <person name="Song Y."/>
            <person name="Salvetti E."/>
            <person name="Wrobel A."/>
            <person name="Rasinkangas P."/>
            <person name="Parkhill J."/>
            <person name="Rea M.C."/>
            <person name="O'Sullivan O."/>
            <person name="Ritari J."/>
            <person name="Douillard F.P."/>
            <person name="Paul Ross R."/>
            <person name="Yang R."/>
            <person name="Briner A.E."/>
            <person name="Felis G.E."/>
            <person name="de Vos W.M."/>
            <person name="Barrangou R."/>
            <person name="Klaenhammer T.R."/>
            <person name="Caufield P.W."/>
            <person name="Cui Y."/>
            <person name="Zhang H."/>
            <person name="O'Toole P.W."/>
        </authorList>
    </citation>
    <scope>NUCLEOTIDE SEQUENCE [LARGE SCALE GENOMIC DNA]</scope>
    <source>
        <strain evidence="2 3">DSM 18527</strain>
    </source>
</reference>
<gene>
    <name evidence="2" type="ORF">FC83_GL001793</name>
</gene>
<sequence length="117" mass="13641">MQLGLVYGIYVVNDLYANHLGFMRNTSFFSEEFAQSWLGRYLVVLPIVMLLLSIFLVWRERTKERYLLLIIAAIWLSWLYSASLQLVPIYYLVVAIIFVILLLQLLLIGLVGRKNRG</sequence>
<keyword evidence="1" id="KW-0812">Transmembrane</keyword>
<proteinExistence type="predicted"/>
<evidence type="ECO:0000313" key="3">
    <source>
        <dbReference type="Proteomes" id="UP000051236"/>
    </source>
</evidence>
<organism evidence="2 3">
    <name type="scientific">Agrilactobacillus composti DSM 18527 = JCM 14202</name>
    <dbReference type="NCBI Taxonomy" id="1423734"/>
    <lineage>
        <taxon>Bacteria</taxon>
        <taxon>Bacillati</taxon>
        <taxon>Bacillota</taxon>
        <taxon>Bacilli</taxon>
        <taxon>Lactobacillales</taxon>
        <taxon>Lactobacillaceae</taxon>
        <taxon>Agrilactobacillus</taxon>
    </lineage>
</organism>
<dbReference type="EMBL" id="AZGA01000088">
    <property type="protein sequence ID" value="KRM30657.1"/>
    <property type="molecule type" value="Genomic_DNA"/>
</dbReference>
<feature type="transmembrane region" description="Helical" evidence="1">
    <location>
        <begin position="38"/>
        <end position="58"/>
    </location>
</feature>
<feature type="transmembrane region" description="Helical" evidence="1">
    <location>
        <begin position="65"/>
        <end position="83"/>
    </location>
</feature>
<keyword evidence="1" id="KW-0472">Membrane</keyword>
<evidence type="ECO:0000313" key="2">
    <source>
        <dbReference type="EMBL" id="KRM30657.1"/>
    </source>
</evidence>
<protein>
    <submittedName>
        <fullName evidence="2">Uncharacterized protein</fullName>
    </submittedName>
</protein>
<dbReference type="AlphaFoldDB" id="X0PCE3"/>
<feature type="transmembrane region" description="Helical" evidence="1">
    <location>
        <begin position="89"/>
        <end position="111"/>
    </location>
</feature>